<protein>
    <submittedName>
        <fullName evidence="1">Uncharacterized protein</fullName>
    </submittedName>
</protein>
<proteinExistence type="predicted"/>
<reference evidence="1 2" key="1">
    <citation type="submission" date="2019-05" db="EMBL/GenBank/DDBJ databases">
        <title>Another draft genome of Portunus trituberculatus and its Hox gene families provides insights of decapod evolution.</title>
        <authorList>
            <person name="Jeong J.-H."/>
            <person name="Song I."/>
            <person name="Kim S."/>
            <person name="Choi T."/>
            <person name="Kim D."/>
            <person name="Ryu S."/>
            <person name="Kim W."/>
        </authorList>
    </citation>
    <scope>NUCLEOTIDE SEQUENCE [LARGE SCALE GENOMIC DNA]</scope>
    <source>
        <tissue evidence="1">Muscle</tissue>
    </source>
</reference>
<evidence type="ECO:0000313" key="2">
    <source>
        <dbReference type="Proteomes" id="UP000324222"/>
    </source>
</evidence>
<dbReference type="Proteomes" id="UP000324222">
    <property type="component" value="Unassembled WGS sequence"/>
</dbReference>
<dbReference type="AlphaFoldDB" id="A0A5B7DKY1"/>
<keyword evidence="2" id="KW-1185">Reference proteome</keyword>
<evidence type="ECO:0000313" key="1">
    <source>
        <dbReference type="EMBL" id="MPC21793.1"/>
    </source>
</evidence>
<sequence length="69" mass="7500">MRYEVSGLDHRIDLALLYEFMPHALETSVVLGPAFADLGLQVKTLSAKASASEAENLAKRLTTAASRPR</sequence>
<dbReference type="EMBL" id="VSRR010001018">
    <property type="protein sequence ID" value="MPC21793.1"/>
    <property type="molecule type" value="Genomic_DNA"/>
</dbReference>
<name>A0A5B7DKY1_PORTR</name>
<gene>
    <name evidence="1" type="ORF">E2C01_014790</name>
</gene>
<organism evidence="1 2">
    <name type="scientific">Portunus trituberculatus</name>
    <name type="common">Swimming crab</name>
    <name type="synonym">Neptunus trituberculatus</name>
    <dbReference type="NCBI Taxonomy" id="210409"/>
    <lineage>
        <taxon>Eukaryota</taxon>
        <taxon>Metazoa</taxon>
        <taxon>Ecdysozoa</taxon>
        <taxon>Arthropoda</taxon>
        <taxon>Crustacea</taxon>
        <taxon>Multicrustacea</taxon>
        <taxon>Malacostraca</taxon>
        <taxon>Eumalacostraca</taxon>
        <taxon>Eucarida</taxon>
        <taxon>Decapoda</taxon>
        <taxon>Pleocyemata</taxon>
        <taxon>Brachyura</taxon>
        <taxon>Eubrachyura</taxon>
        <taxon>Portunoidea</taxon>
        <taxon>Portunidae</taxon>
        <taxon>Portuninae</taxon>
        <taxon>Portunus</taxon>
    </lineage>
</organism>
<comment type="caution">
    <text evidence="1">The sequence shown here is derived from an EMBL/GenBank/DDBJ whole genome shotgun (WGS) entry which is preliminary data.</text>
</comment>
<accession>A0A5B7DKY1</accession>